<dbReference type="InterPro" id="IPR002509">
    <property type="entry name" value="NODB_dom"/>
</dbReference>
<keyword evidence="1" id="KW-0472">Membrane</keyword>
<organism evidence="3 4">
    <name type="scientific">Clostridium disporicum</name>
    <dbReference type="NCBI Taxonomy" id="84024"/>
    <lineage>
        <taxon>Bacteria</taxon>
        <taxon>Bacillati</taxon>
        <taxon>Bacillota</taxon>
        <taxon>Clostridia</taxon>
        <taxon>Eubacteriales</taxon>
        <taxon>Clostridiaceae</taxon>
        <taxon>Clostridium</taxon>
    </lineage>
</organism>
<dbReference type="SUPFAM" id="SSF88713">
    <property type="entry name" value="Glycoside hydrolase/deacetylase"/>
    <property type="match status" value="1"/>
</dbReference>
<dbReference type="RefSeq" id="WP_042403108.1">
    <property type="nucleotide sequence ID" value="NZ_CYYT01000094.1"/>
</dbReference>
<dbReference type="AlphaFoldDB" id="A0A174GNP2"/>
<accession>A0A174GNP2</accession>
<feature type="domain" description="NodB homology" evidence="2">
    <location>
        <begin position="129"/>
        <end position="330"/>
    </location>
</feature>
<name>A0A174GNP2_9CLOT</name>
<dbReference type="GO" id="GO:0016810">
    <property type="term" value="F:hydrolase activity, acting on carbon-nitrogen (but not peptide) bonds"/>
    <property type="evidence" value="ECO:0007669"/>
    <property type="project" value="InterPro"/>
</dbReference>
<sequence>MIGKKYNSKRSKMDTIKKQNITVLIICVIVVAVTIIGVQFIPKKENSTLKESIASNKENGSLDESNKEDELVQNDQVVGEELEVDSKNNVNYIKLEDDPNADDAAMVSENTKGLLNGTKNYPVRTDGKRVVYLTFDDGPSTTNTPQILDILDQYNVKATFFVLGKMLEAGNGEKDVLKDIAENGHAIANHTYGHDYAYLYPNGTMNVDNIVSDVEKNNDIMKEILGDDFSTRVIRFPGGYWSWEGRTPMRDKMIETGYCNIDWNALNEDAQGAAKTADELVQKTKENIERLGPDADSVVLLMHDTYGKEETVKALPQIIEYLQDKGFEFRTIK</sequence>
<gene>
    <name evidence="3" type="ORF">ERS852470_02881</name>
</gene>
<evidence type="ECO:0000313" key="3">
    <source>
        <dbReference type="EMBL" id="CUO62520.1"/>
    </source>
</evidence>
<dbReference type="PANTHER" id="PTHR10587:SF125">
    <property type="entry name" value="POLYSACCHARIDE DEACETYLASE YHEN-RELATED"/>
    <property type="match status" value="1"/>
</dbReference>
<dbReference type="Gene3D" id="3.20.20.370">
    <property type="entry name" value="Glycoside hydrolase/deacetylase"/>
    <property type="match status" value="1"/>
</dbReference>
<dbReference type="Pfam" id="PF01522">
    <property type="entry name" value="Polysacc_deac_1"/>
    <property type="match status" value="1"/>
</dbReference>
<keyword evidence="1" id="KW-1133">Transmembrane helix</keyword>
<reference evidence="3 4" key="1">
    <citation type="submission" date="2015-09" db="EMBL/GenBank/DDBJ databases">
        <authorList>
            <consortium name="Pathogen Informatics"/>
        </authorList>
    </citation>
    <scope>NUCLEOTIDE SEQUENCE [LARGE SCALE GENOMIC DNA]</scope>
    <source>
        <strain evidence="3 4">2789STDY5834855</strain>
    </source>
</reference>
<dbReference type="InterPro" id="IPR011330">
    <property type="entry name" value="Glyco_hydro/deAcase_b/a-brl"/>
</dbReference>
<dbReference type="Proteomes" id="UP000095558">
    <property type="component" value="Unassembled WGS sequence"/>
</dbReference>
<evidence type="ECO:0000259" key="2">
    <source>
        <dbReference type="PROSITE" id="PS51677"/>
    </source>
</evidence>
<dbReference type="GO" id="GO:0005975">
    <property type="term" value="P:carbohydrate metabolic process"/>
    <property type="evidence" value="ECO:0007669"/>
    <property type="project" value="InterPro"/>
</dbReference>
<evidence type="ECO:0000313" key="4">
    <source>
        <dbReference type="Proteomes" id="UP000095558"/>
    </source>
</evidence>
<dbReference type="PROSITE" id="PS51677">
    <property type="entry name" value="NODB"/>
    <property type="match status" value="1"/>
</dbReference>
<keyword evidence="1" id="KW-0812">Transmembrane</keyword>
<dbReference type="EMBL" id="CYZV01000035">
    <property type="protein sequence ID" value="CUO62520.1"/>
    <property type="molecule type" value="Genomic_DNA"/>
</dbReference>
<dbReference type="PANTHER" id="PTHR10587">
    <property type="entry name" value="GLYCOSYL TRANSFERASE-RELATED"/>
    <property type="match status" value="1"/>
</dbReference>
<proteinExistence type="predicted"/>
<dbReference type="CDD" id="cd10944">
    <property type="entry name" value="CE4_SmPgdA_like"/>
    <property type="match status" value="1"/>
</dbReference>
<dbReference type="InterPro" id="IPR050248">
    <property type="entry name" value="Polysacc_deacetylase_ArnD"/>
</dbReference>
<evidence type="ECO:0000256" key="1">
    <source>
        <dbReference type="SAM" id="Phobius"/>
    </source>
</evidence>
<feature type="transmembrane region" description="Helical" evidence="1">
    <location>
        <begin position="21"/>
        <end position="41"/>
    </location>
</feature>
<protein>
    <submittedName>
        <fullName evidence="3">Polysaccharide deacetylase</fullName>
    </submittedName>
</protein>
<dbReference type="GeneID" id="83013525"/>